<dbReference type="Pfam" id="PF03226">
    <property type="entry name" value="Yippee-Mis18"/>
    <property type="match status" value="1"/>
</dbReference>
<evidence type="ECO:0000313" key="7">
    <source>
        <dbReference type="Proteomes" id="UP001234989"/>
    </source>
</evidence>
<evidence type="ECO:0000256" key="3">
    <source>
        <dbReference type="ARBA" id="ARBA00022833"/>
    </source>
</evidence>
<gene>
    <name evidence="6" type="ORF">MTR67_029268</name>
</gene>
<keyword evidence="7" id="KW-1185">Reference proteome</keyword>
<evidence type="ECO:0000256" key="1">
    <source>
        <dbReference type="ARBA" id="ARBA00005613"/>
    </source>
</evidence>
<keyword evidence="3" id="KW-0862">Zinc</keyword>
<reference evidence="6" key="1">
    <citation type="submission" date="2023-08" db="EMBL/GenBank/DDBJ databases">
        <title>A de novo genome assembly of Solanum verrucosum Schlechtendal, a Mexican diploid species geographically isolated from the other diploid A-genome species in potato relatives.</title>
        <authorList>
            <person name="Hosaka K."/>
        </authorList>
    </citation>
    <scope>NUCLEOTIDE SEQUENCE</scope>
    <source>
        <tissue evidence="6">Young leaves</tissue>
    </source>
</reference>
<comment type="similarity">
    <text evidence="1">Belongs to the yippee family.</text>
</comment>
<dbReference type="Proteomes" id="UP001234989">
    <property type="component" value="Chromosome 6"/>
</dbReference>
<feature type="domain" description="Yippee" evidence="5">
    <location>
        <begin position="4"/>
        <end position="100"/>
    </location>
</feature>
<dbReference type="EMBL" id="CP133617">
    <property type="protein sequence ID" value="WMV35883.1"/>
    <property type="molecule type" value="Genomic_DNA"/>
</dbReference>
<organism evidence="6 7">
    <name type="scientific">Solanum verrucosum</name>
    <dbReference type="NCBI Taxonomy" id="315347"/>
    <lineage>
        <taxon>Eukaryota</taxon>
        <taxon>Viridiplantae</taxon>
        <taxon>Streptophyta</taxon>
        <taxon>Embryophyta</taxon>
        <taxon>Tracheophyta</taxon>
        <taxon>Spermatophyta</taxon>
        <taxon>Magnoliopsida</taxon>
        <taxon>eudicotyledons</taxon>
        <taxon>Gunneridae</taxon>
        <taxon>Pentapetalae</taxon>
        <taxon>asterids</taxon>
        <taxon>lamiids</taxon>
        <taxon>Solanales</taxon>
        <taxon>Solanaceae</taxon>
        <taxon>Solanoideae</taxon>
        <taxon>Solaneae</taxon>
        <taxon>Solanum</taxon>
    </lineage>
</organism>
<dbReference type="PANTHER" id="PTHR13848">
    <property type="entry name" value="PROTEIN YIPPEE-LIKE CG15309-RELATED"/>
    <property type="match status" value="1"/>
</dbReference>
<evidence type="ECO:0000256" key="2">
    <source>
        <dbReference type="ARBA" id="ARBA00022723"/>
    </source>
</evidence>
<dbReference type="InterPro" id="IPR034751">
    <property type="entry name" value="Yippee"/>
</dbReference>
<keyword evidence="2" id="KW-0479">Metal-binding</keyword>
<dbReference type="GO" id="GO:0046872">
    <property type="term" value="F:metal ion binding"/>
    <property type="evidence" value="ECO:0007669"/>
    <property type="project" value="UniProtKB-KW"/>
</dbReference>
<evidence type="ECO:0000259" key="5">
    <source>
        <dbReference type="PROSITE" id="PS51792"/>
    </source>
</evidence>
<dbReference type="AlphaFoldDB" id="A0AAF0R8E3"/>
<protein>
    <recommendedName>
        <fullName evidence="5">Yippee domain-containing protein</fullName>
    </recommendedName>
</protein>
<accession>A0AAF0R8E3</accession>
<proteinExistence type="inferred from homology"/>
<dbReference type="InterPro" id="IPR004910">
    <property type="entry name" value="Yippee/Mis18/Cereblon"/>
</dbReference>
<dbReference type="PROSITE" id="PS51792">
    <property type="entry name" value="YIPPEE"/>
    <property type="match status" value="1"/>
</dbReference>
<feature type="region of interest" description="Disordered" evidence="4">
    <location>
        <begin position="262"/>
        <end position="290"/>
    </location>
</feature>
<sequence>MRSSDYFHCRCVTRVAFVKDYVEIDEELTFVLQGIFTDMFNVEVPENESYHQLLDGKTVVDTFCVNCMDRLGWKFIAVPQGSPYEEGQFLMMLDKLNYTNGQLSDPYDLRVDQAEENVDQAGGANEENNDNQDGGANEENADNQDGGANNEENVDNQDGGVNSNPKAADFLSWAISSQLRGIGLFSSVINVRVADTVRNHFGTTVARTYCRRCEKMIGWKIASDYVEPPLPGLKPETFYITKAWDKLSFSNNEPLIRPIQEQNVRANEENADQDGDTTEGYGDSTEEEMSTNIEQNVDQDGGLDDDISNYLMHLLLMIKVEVVMNRIIINMEARQ</sequence>
<dbReference type="InterPro" id="IPR039058">
    <property type="entry name" value="Yippee_fam"/>
</dbReference>
<evidence type="ECO:0000313" key="6">
    <source>
        <dbReference type="EMBL" id="WMV35883.1"/>
    </source>
</evidence>
<feature type="region of interest" description="Disordered" evidence="4">
    <location>
        <begin position="120"/>
        <end position="163"/>
    </location>
</feature>
<name>A0AAF0R8E3_SOLVR</name>
<evidence type="ECO:0000256" key="4">
    <source>
        <dbReference type="SAM" id="MobiDB-lite"/>
    </source>
</evidence>